<dbReference type="EMBL" id="ML978727">
    <property type="protein sequence ID" value="KAF2085997.1"/>
    <property type="molecule type" value="Genomic_DNA"/>
</dbReference>
<evidence type="ECO:0000313" key="2">
    <source>
        <dbReference type="EMBL" id="KAF2085997.1"/>
    </source>
</evidence>
<sequence length="492" mass="55107">MSAGSEHLQFAPEANGVRPDAQATSNPPFGMLPRFIQNPRWMPDPVLQGRPQFLHPDGYYAQMPPDAQVVFRPQFNMIPGVVQDSQWMPDPAPQLQQHFLPADDYDSMHAPNFEIGSERQSNPDPLLDVREEMQEPLEQTQLLLPHGMVPFHGFNFGIPGLEVDITGGAFPNFDGSLIPNFPAAQTSGHPAEAYLQPFAGYEMIATPLGFPVSRGMGYPAEPEAPQPISPVPNVVSAELVAAVEDKKSRISRILGQRTNINSTAPSTASEIKAISEAEKNKKLEVAKLNKQQVAIIREELDWLTQVDWLDLPDFDLSVQDWLEEFVESPLPECEDDEFPSLDPLLSNLVPLNLLQDAAVRHNVRRIRIQNEIEQLKGGVVVSDDTRIYIPVDKDWFITNEWTKEMVAYFLLRSMRELPELKKKLNSLKNGLPKGKKRKTSSGSRRPGHDDHDDENNDNQQRPAKKACRRPAAPRPRAKPAATKGTRSRKAKV</sequence>
<reference evidence="2" key="1">
    <citation type="journal article" date="2020" name="Stud. Mycol.">
        <title>101 Dothideomycetes genomes: a test case for predicting lifestyles and emergence of pathogens.</title>
        <authorList>
            <person name="Haridas S."/>
            <person name="Albert R."/>
            <person name="Binder M."/>
            <person name="Bloem J."/>
            <person name="Labutti K."/>
            <person name="Salamov A."/>
            <person name="Andreopoulos B."/>
            <person name="Baker S."/>
            <person name="Barry K."/>
            <person name="Bills G."/>
            <person name="Bluhm B."/>
            <person name="Cannon C."/>
            <person name="Castanera R."/>
            <person name="Culley D."/>
            <person name="Daum C."/>
            <person name="Ezra D."/>
            <person name="Gonzalez J."/>
            <person name="Henrissat B."/>
            <person name="Kuo A."/>
            <person name="Liang C."/>
            <person name="Lipzen A."/>
            <person name="Lutzoni F."/>
            <person name="Magnuson J."/>
            <person name="Mondo S."/>
            <person name="Nolan M."/>
            <person name="Ohm R."/>
            <person name="Pangilinan J."/>
            <person name="Park H.-J."/>
            <person name="Ramirez L."/>
            <person name="Alfaro M."/>
            <person name="Sun H."/>
            <person name="Tritt A."/>
            <person name="Yoshinaga Y."/>
            <person name="Zwiers L.-H."/>
            <person name="Turgeon B."/>
            <person name="Goodwin S."/>
            <person name="Spatafora J."/>
            <person name="Crous P."/>
            <person name="Grigoriev I."/>
        </authorList>
    </citation>
    <scope>NUCLEOTIDE SEQUENCE</scope>
    <source>
        <strain evidence="2">CBS 121410</strain>
    </source>
</reference>
<comment type="caution">
    <text evidence="2">The sequence shown here is derived from an EMBL/GenBank/DDBJ whole genome shotgun (WGS) entry which is preliminary data.</text>
</comment>
<name>A0A9P4LVI8_9PEZI</name>
<accession>A0A9P4LVI8</accession>
<organism evidence="2 3">
    <name type="scientific">Saccharata proteae CBS 121410</name>
    <dbReference type="NCBI Taxonomy" id="1314787"/>
    <lineage>
        <taxon>Eukaryota</taxon>
        <taxon>Fungi</taxon>
        <taxon>Dikarya</taxon>
        <taxon>Ascomycota</taxon>
        <taxon>Pezizomycotina</taxon>
        <taxon>Dothideomycetes</taxon>
        <taxon>Dothideomycetes incertae sedis</taxon>
        <taxon>Botryosphaeriales</taxon>
        <taxon>Saccharataceae</taxon>
        <taxon>Saccharata</taxon>
    </lineage>
</organism>
<dbReference type="Proteomes" id="UP000799776">
    <property type="component" value="Unassembled WGS sequence"/>
</dbReference>
<feature type="region of interest" description="Disordered" evidence="1">
    <location>
        <begin position="425"/>
        <end position="492"/>
    </location>
</feature>
<evidence type="ECO:0000313" key="3">
    <source>
        <dbReference type="Proteomes" id="UP000799776"/>
    </source>
</evidence>
<evidence type="ECO:0000256" key="1">
    <source>
        <dbReference type="SAM" id="MobiDB-lite"/>
    </source>
</evidence>
<proteinExistence type="predicted"/>
<dbReference type="AlphaFoldDB" id="A0A9P4LVI8"/>
<protein>
    <submittedName>
        <fullName evidence="2">Uncharacterized protein</fullName>
    </submittedName>
</protein>
<feature type="region of interest" description="Disordered" evidence="1">
    <location>
        <begin position="1"/>
        <end position="28"/>
    </location>
</feature>
<keyword evidence="3" id="KW-1185">Reference proteome</keyword>
<gene>
    <name evidence="2" type="ORF">K490DRAFT_67283</name>
</gene>